<evidence type="ECO:0000259" key="9">
    <source>
        <dbReference type="Pfam" id="PF25137"/>
    </source>
</evidence>
<proteinExistence type="inferred from homology"/>
<evidence type="ECO:0000256" key="2">
    <source>
        <dbReference type="ARBA" id="ARBA00010005"/>
    </source>
</evidence>
<dbReference type="InterPro" id="IPR042157">
    <property type="entry name" value="HOT"/>
</dbReference>
<protein>
    <recommendedName>
        <fullName evidence="3">hydroxyacid-oxoacid transhydrogenase</fullName>
        <ecNumber evidence="3">1.1.99.24</ecNumber>
    </recommendedName>
</protein>
<sequence>MTRKTWEFFGSHQIVFGSGAVGQLPEILNKYQYQKVLVITDRGIAGTPILQKVISTLNNGEFDVKVFDRAMPEPTLTAILDAYQQLKEVDDLDVIIGLGGGSSIDFAKIISLLIKYGGSPRDYYNGKTAVPGDVIPLIAIPTTAGTGSEVTTVAVINDEELKLKVGLTDIHLRPKIALLDSELTLGLPSYVTACSGIDALAHAIEAYTAKPFYAFNSDEKAVFQGAIPIADQLALNAIEVIAENLELAVHQGLNIQAREKMLLGSLLAGMSFSNSGTALAHALAYPIGGRTKSPHGEIIGLLLPYVVKYNARMDLQKTSKLYDILVGGEKELTIDEKIEALYERLLALVDHIGIPTKLAMIGIKEHQIVEIIEETMQIDRLARNNPRALTKQGLCQLLTDAL</sequence>
<organism evidence="10 11">
    <name type="scientific">Lysinibacillus composti</name>
    <dbReference type="NCBI Taxonomy" id="720633"/>
    <lineage>
        <taxon>Bacteria</taxon>
        <taxon>Bacillati</taxon>
        <taxon>Bacillota</taxon>
        <taxon>Bacilli</taxon>
        <taxon>Bacillales</taxon>
        <taxon>Bacillaceae</taxon>
        <taxon>Lysinibacillus</taxon>
    </lineage>
</organism>
<dbReference type="GO" id="GO:0047988">
    <property type="term" value="F:hydroxyacid-oxoacid transhydrogenase activity"/>
    <property type="evidence" value="ECO:0007669"/>
    <property type="project" value="UniProtKB-EC"/>
</dbReference>
<reference evidence="10 11" key="1">
    <citation type="journal article" date="2013" name="J. Microbiol.">
        <title>Lysinibacillus chungkukjangi sp. nov., isolated from Chungkukjang, Korean fermented soybean food.</title>
        <authorList>
            <person name="Kim S.J."/>
            <person name="Jang Y.H."/>
            <person name="Hamada M."/>
            <person name="Ahn J.H."/>
            <person name="Weon H.Y."/>
            <person name="Suzuki K."/>
            <person name="Whang K.S."/>
            <person name="Kwon S.W."/>
        </authorList>
    </citation>
    <scope>NUCLEOTIDE SEQUENCE [LARGE SCALE GENOMIC DNA]</scope>
    <source>
        <strain evidence="10 11">MCCC 1A12701</strain>
    </source>
</reference>
<dbReference type="EMBL" id="RRCT01000002">
    <property type="protein sequence ID" value="RQW75844.1"/>
    <property type="molecule type" value="Genomic_DNA"/>
</dbReference>
<accession>A0A3N9UII9</accession>
<dbReference type="FunFam" id="3.40.50.1970:FF:000003">
    <property type="entry name" value="Alcohol dehydrogenase, iron-containing"/>
    <property type="match status" value="1"/>
</dbReference>
<evidence type="ECO:0000313" key="10">
    <source>
        <dbReference type="EMBL" id="RQW75844.1"/>
    </source>
</evidence>
<dbReference type="SUPFAM" id="SSF56796">
    <property type="entry name" value="Dehydroquinate synthase-like"/>
    <property type="match status" value="1"/>
</dbReference>
<evidence type="ECO:0000259" key="8">
    <source>
        <dbReference type="Pfam" id="PF00465"/>
    </source>
</evidence>
<feature type="domain" description="Fe-containing alcohol dehydrogenase-like C-terminal" evidence="9">
    <location>
        <begin position="192"/>
        <end position="401"/>
    </location>
</feature>
<name>A0A3N9UII9_9BACI</name>
<comment type="caution">
    <text evidence="10">The sequence shown here is derived from an EMBL/GenBank/DDBJ whole genome shotgun (WGS) entry which is preliminary data.</text>
</comment>
<comment type="similarity">
    <text evidence="2">Belongs to the iron-containing alcohol dehydrogenase family. Hydroxyacid-oxoacid transhydrogenase subfamily.</text>
</comment>
<evidence type="ECO:0000256" key="7">
    <source>
        <dbReference type="ARBA" id="ARBA00049496"/>
    </source>
</evidence>
<comment type="catalytic activity">
    <reaction evidence="7">
        <text>4-hydroxybutanoate + 2-oxoglutarate = (R)-2-hydroxyglutarate + succinate semialdehyde</text>
        <dbReference type="Rhea" id="RHEA:24734"/>
        <dbReference type="ChEBI" id="CHEBI:15801"/>
        <dbReference type="ChEBI" id="CHEBI:16724"/>
        <dbReference type="ChEBI" id="CHEBI:16810"/>
        <dbReference type="ChEBI" id="CHEBI:57706"/>
        <dbReference type="EC" id="1.1.99.24"/>
    </reaction>
</comment>
<dbReference type="EC" id="1.1.99.24" evidence="3"/>
<evidence type="ECO:0000313" key="11">
    <source>
        <dbReference type="Proteomes" id="UP000274033"/>
    </source>
</evidence>
<keyword evidence="5" id="KW-0560">Oxidoreductase</keyword>
<dbReference type="GO" id="GO:0046872">
    <property type="term" value="F:metal ion binding"/>
    <property type="evidence" value="ECO:0007669"/>
    <property type="project" value="InterPro"/>
</dbReference>
<comment type="catalytic activity">
    <reaction evidence="1">
        <text>(S)-3-hydroxybutanoate + 2-oxoglutarate = (R)-2-hydroxyglutarate + acetoacetate</text>
        <dbReference type="Rhea" id="RHEA:23048"/>
        <dbReference type="ChEBI" id="CHEBI:11047"/>
        <dbReference type="ChEBI" id="CHEBI:13705"/>
        <dbReference type="ChEBI" id="CHEBI:15801"/>
        <dbReference type="ChEBI" id="CHEBI:16810"/>
        <dbReference type="EC" id="1.1.99.24"/>
    </reaction>
</comment>
<dbReference type="Pfam" id="PF00465">
    <property type="entry name" value="Fe-ADH"/>
    <property type="match status" value="1"/>
</dbReference>
<evidence type="ECO:0000256" key="6">
    <source>
        <dbReference type="ARBA" id="ARBA00023027"/>
    </source>
</evidence>
<dbReference type="PANTHER" id="PTHR11496:SF102">
    <property type="entry name" value="ALCOHOL DEHYDROGENASE 4"/>
    <property type="match status" value="1"/>
</dbReference>
<keyword evidence="4" id="KW-0809">Transit peptide</keyword>
<keyword evidence="11" id="KW-1185">Reference proteome</keyword>
<dbReference type="OrthoDB" id="9815791at2"/>
<gene>
    <name evidence="10" type="ORF">EBB45_04310</name>
</gene>
<evidence type="ECO:0000256" key="1">
    <source>
        <dbReference type="ARBA" id="ARBA00000813"/>
    </source>
</evidence>
<evidence type="ECO:0000256" key="5">
    <source>
        <dbReference type="ARBA" id="ARBA00023002"/>
    </source>
</evidence>
<feature type="domain" description="Alcohol dehydrogenase iron-type/glycerol dehydrogenase GldA" evidence="8">
    <location>
        <begin position="12"/>
        <end position="180"/>
    </location>
</feature>
<dbReference type="InterPro" id="IPR056798">
    <property type="entry name" value="ADH_Fe_C"/>
</dbReference>
<dbReference type="InterPro" id="IPR018211">
    <property type="entry name" value="ADH_Fe_CS"/>
</dbReference>
<dbReference type="GO" id="GO:0004022">
    <property type="term" value="F:alcohol dehydrogenase (NAD+) activity"/>
    <property type="evidence" value="ECO:0007669"/>
    <property type="project" value="InterPro"/>
</dbReference>
<dbReference type="InterPro" id="IPR039697">
    <property type="entry name" value="Alcohol_dehydrogenase_Fe"/>
</dbReference>
<dbReference type="PROSITE" id="PS00913">
    <property type="entry name" value="ADH_IRON_1"/>
    <property type="match status" value="1"/>
</dbReference>
<keyword evidence="6" id="KW-0520">NAD</keyword>
<dbReference type="RefSeq" id="WP_124762992.1">
    <property type="nucleotide sequence ID" value="NZ_JAFBDY010000002.1"/>
</dbReference>
<dbReference type="InterPro" id="IPR001670">
    <property type="entry name" value="ADH_Fe/GldA"/>
</dbReference>
<dbReference type="Gene3D" id="3.40.50.1970">
    <property type="match status" value="1"/>
</dbReference>
<dbReference type="Pfam" id="PF25137">
    <property type="entry name" value="ADH_Fe_C"/>
    <property type="match status" value="1"/>
</dbReference>
<dbReference type="Proteomes" id="UP000274033">
    <property type="component" value="Unassembled WGS sequence"/>
</dbReference>
<dbReference type="CDD" id="cd08190">
    <property type="entry name" value="HOT"/>
    <property type="match status" value="1"/>
</dbReference>
<evidence type="ECO:0000256" key="4">
    <source>
        <dbReference type="ARBA" id="ARBA00022946"/>
    </source>
</evidence>
<dbReference type="PANTHER" id="PTHR11496">
    <property type="entry name" value="ALCOHOL DEHYDROGENASE"/>
    <property type="match status" value="1"/>
</dbReference>
<dbReference type="Gene3D" id="1.20.1090.10">
    <property type="entry name" value="Dehydroquinate synthase-like - alpha domain"/>
    <property type="match status" value="1"/>
</dbReference>
<dbReference type="AlphaFoldDB" id="A0A3N9UII9"/>
<evidence type="ECO:0000256" key="3">
    <source>
        <dbReference type="ARBA" id="ARBA00013182"/>
    </source>
</evidence>